<dbReference type="InterPro" id="IPR007138">
    <property type="entry name" value="ABM_dom"/>
</dbReference>
<dbReference type="AlphaFoldDB" id="A0A1S2PFB6"/>
<sequence length="104" mass="10633">MPIVVATLRTKPGRREDVLAAFRRHAAAVHAEPGCLLYAAHAGDDRVTVVENWADQAALDAHSAGPVLAALGGEIADALAGPGDVAVLEPVPAGEPEKGQLPNT</sequence>
<organism evidence="2 3">
    <name type="scientific">Streptomyces monashensis</name>
    <dbReference type="NCBI Taxonomy" id="1678012"/>
    <lineage>
        <taxon>Bacteria</taxon>
        <taxon>Bacillati</taxon>
        <taxon>Actinomycetota</taxon>
        <taxon>Actinomycetes</taxon>
        <taxon>Kitasatosporales</taxon>
        <taxon>Streptomycetaceae</taxon>
        <taxon>Streptomyces</taxon>
    </lineage>
</organism>
<keyword evidence="2" id="KW-0503">Monooxygenase</keyword>
<feature type="domain" description="ABM" evidence="1">
    <location>
        <begin position="2"/>
        <end position="88"/>
    </location>
</feature>
<proteinExistence type="predicted"/>
<evidence type="ECO:0000313" key="2">
    <source>
        <dbReference type="EMBL" id="OIJ92296.1"/>
    </source>
</evidence>
<dbReference type="InterPro" id="IPR011008">
    <property type="entry name" value="Dimeric_a/b-barrel"/>
</dbReference>
<dbReference type="EMBL" id="MLYO01000081">
    <property type="protein sequence ID" value="OIJ92296.1"/>
    <property type="molecule type" value="Genomic_DNA"/>
</dbReference>
<gene>
    <name evidence="2" type="ORF">BIV23_38785</name>
</gene>
<dbReference type="PROSITE" id="PS51725">
    <property type="entry name" value="ABM"/>
    <property type="match status" value="1"/>
</dbReference>
<dbReference type="Proteomes" id="UP000179642">
    <property type="component" value="Unassembled WGS sequence"/>
</dbReference>
<name>A0A1S2PFB6_9ACTN</name>
<dbReference type="Pfam" id="PF03992">
    <property type="entry name" value="ABM"/>
    <property type="match status" value="1"/>
</dbReference>
<comment type="caution">
    <text evidence="2">The sequence shown here is derived from an EMBL/GenBank/DDBJ whole genome shotgun (WGS) entry which is preliminary data.</text>
</comment>
<dbReference type="GO" id="GO:0004497">
    <property type="term" value="F:monooxygenase activity"/>
    <property type="evidence" value="ECO:0007669"/>
    <property type="project" value="UniProtKB-KW"/>
</dbReference>
<dbReference type="RefSeq" id="WP_071385691.1">
    <property type="nucleotide sequence ID" value="NZ_JBEZIZ010000079.1"/>
</dbReference>
<dbReference type="PANTHER" id="PTHR33336:SF15">
    <property type="entry name" value="ABM DOMAIN-CONTAINING PROTEIN"/>
    <property type="match status" value="1"/>
</dbReference>
<evidence type="ECO:0000259" key="1">
    <source>
        <dbReference type="PROSITE" id="PS51725"/>
    </source>
</evidence>
<protein>
    <submittedName>
        <fullName evidence="2">Antibiotic biosynthesis monooxygenase</fullName>
    </submittedName>
</protein>
<dbReference type="SUPFAM" id="SSF54909">
    <property type="entry name" value="Dimeric alpha+beta barrel"/>
    <property type="match status" value="1"/>
</dbReference>
<keyword evidence="2" id="KW-0560">Oxidoreductase</keyword>
<accession>A0A1S2PFB6</accession>
<dbReference type="InterPro" id="IPR050744">
    <property type="entry name" value="AI-2_Isomerase_LsrG"/>
</dbReference>
<dbReference type="OrthoDB" id="5244470at2"/>
<dbReference type="PANTHER" id="PTHR33336">
    <property type="entry name" value="QUINOL MONOOXYGENASE YGIN-RELATED"/>
    <property type="match status" value="1"/>
</dbReference>
<dbReference type="Gene3D" id="3.30.70.100">
    <property type="match status" value="1"/>
</dbReference>
<evidence type="ECO:0000313" key="3">
    <source>
        <dbReference type="Proteomes" id="UP000179642"/>
    </source>
</evidence>
<reference evidence="2 3" key="1">
    <citation type="submission" date="2016-10" db="EMBL/GenBank/DDBJ databases">
        <title>Genome sequence of Streptomyces sp. MUSC 1.</title>
        <authorList>
            <person name="Lee L.-H."/>
            <person name="Ser H.-L."/>
            <person name="Law J.W.-F."/>
        </authorList>
    </citation>
    <scope>NUCLEOTIDE SEQUENCE [LARGE SCALE GENOMIC DNA]</scope>
    <source>
        <strain evidence="2 3">MUSC 1</strain>
    </source>
</reference>
<keyword evidence="3" id="KW-1185">Reference proteome</keyword>